<evidence type="ECO:0000313" key="1">
    <source>
        <dbReference type="EMBL" id="EQB00431.1"/>
    </source>
</evidence>
<dbReference type="AlphaFoldDB" id="T0G9K2"/>
<evidence type="ECO:0000313" key="2">
    <source>
        <dbReference type="Proteomes" id="UP000015525"/>
    </source>
</evidence>
<accession>T0G9K2</accession>
<dbReference type="EMBL" id="ATHO01000158">
    <property type="protein sequence ID" value="EQB00431.1"/>
    <property type="molecule type" value="Genomic_DNA"/>
</dbReference>
<keyword evidence="2" id="KW-1185">Reference proteome</keyword>
<reference evidence="1 2" key="1">
    <citation type="journal article" date="2013" name="Genome Announc.">
        <title>Draft Genome Sequence of Sphingobium quisquiliarum Strain P25T, a Novel Hexachlorocyclohexane (HCH)-Degrading Bacterium Isolated from an HCH Dumpsite.</title>
        <authorList>
            <person name="Kumar Singh A."/>
            <person name="Sangwan N."/>
            <person name="Sharma A."/>
            <person name="Gupta V."/>
            <person name="Khurana J.P."/>
            <person name="Lal R."/>
        </authorList>
    </citation>
    <scope>NUCLEOTIDE SEQUENCE [LARGE SCALE GENOMIC DNA]</scope>
    <source>
        <strain evidence="1 2">P25</strain>
    </source>
</reference>
<protein>
    <submittedName>
        <fullName evidence="1">Uncharacterized protein</fullName>
    </submittedName>
</protein>
<sequence length="51" mass="5902">MLGLIDLVASEMGKARSAWPWRQREIHGEEIILMIDQFSDRGLPLKPADFY</sequence>
<dbReference type="Proteomes" id="UP000015525">
    <property type="component" value="Unassembled WGS sequence"/>
</dbReference>
<gene>
    <name evidence="1" type="ORF">L288_18310</name>
</gene>
<organism evidence="1 2">
    <name type="scientific">Sphingobium quisquiliarum P25</name>
    <dbReference type="NCBI Taxonomy" id="1329909"/>
    <lineage>
        <taxon>Bacteria</taxon>
        <taxon>Pseudomonadati</taxon>
        <taxon>Pseudomonadota</taxon>
        <taxon>Alphaproteobacteria</taxon>
        <taxon>Sphingomonadales</taxon>
        <taxon>Sphingomonadaceae</taxon>
        <taxon>Sphingobium</taxon>
    </lineage>
</organism>
<name>T0G9K2_9SPHN</name>
<comment type="caution">
    <text evidence="1">The sequence shown here is derived from an EMBL/GenBank/DDBJ whole genome shotgun (WGS) entry which is preliminary data.</text>
</comment>
<proteinExistence type="predicted"/>